<dbReference type="AlphaFoldDB" id="A0A0A1U3V7"/>
<feature type="signal peptide" evidence="1">
    <location>
        <begin position="1"/>
        <end position="17"/>
    </location>
</feature>
<evidence type="ECO:0008006" key="4">
    <source>
        <dbReference type="Google" id="ProtNLM"/>
    </source>
</evidence>
<dbReference type="EMBL" id="KB206689">
    <property type="protein sequence ID" value="ELP88903.1"/>
    <property type="molecule type" value="Genomic_DNA"/>
</dbReference>
<accession>A0A0A1U3V7</accession>
<sequence length="241" mass="28103">MILLMLLFGAVYSFTSAVGSYNVKYYPESNVYTASNENYNRLKCTTCCRVLFASEYNYAKNAKFTDADDIKDYTRFVMDNEFDDRSLVRAYEGGWEQNILLRPLKPGNELQFWEFAPYKMYISFPIPRRVHDIRGTADPGNTLIIWNKKPPLAEGTKNQRFVYVHPYNGYPSNEKYSIYKQHFYIPFQTAYSLCYQTKTGGETRSTWDGNRNLQTTTTSYQIKAERCSPTDPKQMFVPVFA</sequence>
<evidence type="ECO:0000256" key="1">
    <source>
        <dbReference type="SAM" id="SignalP"/>
    </source>
</evidence>
<proteinExistence type="predicted"/>
<dbReference type="GeneID" id="14887825"/>
<evidence type="ECO:0000313" key="2">
    <source>
        <dbReference type="EMBL" id="ELP88903.1"/>
    </source>
</evidence>
<dbReference type="KEGG" id="eiv:EIN_476150"/>
<name>A0A0A1U3V7_ENTIV</name>
<gene>
    <name evidence="2" type="ORF">EIN_476150</name>
</gene>
<keyword evidence="1" id="KW-0732">Signal</keyword>
<keyword evidence="3" id="KW-1185">Reference proteome</keyword>
<feature type="chain" id="PRO_5001990768" description="Galactose-inhibitable lectin 35 kDa subunit" evidence="1">
    <location>
        <begin position="18"/>
        <end position="241"/>
    </location>
</feature>
<dbReference type="VEuPathDB" id="AmoebaDB:EIN_476150"/>
<dbReference type="Pfam" id="PF17337">
    <property type="entry name" value="Gal_GalNac_35kD"/>
    <property type="match status" value="1"/>
</dbReference>
<dbReference type="RefSeq" id="XP_004255674.1">
    <property type="nucleotide sequence ID" value="XM_004255626.1"/>
</dbReference>
<dbReference type="Proteomes" id="UP000014680">
    <property type="component" value="Unassembled WGS sequence"/>
</dbReference>
<organism evidence="2 3">
    <name type="scientific">Entamoeba invadens IP1</name>
    <dbReference type="NCBI Taxonomy" id="370355"/>
    <lineage>
        <taxon>Eukaryota</taxon>
        <taxon>Amoebozoa</taxon>
        <taxon>Evosea</taxon>
        <taxon>Archamoebae</taxon>
        <taxon>Mastigamoebida</taxon>
        <taxon>Entamoebidae</taxon>
        <taxon>Entamoeba</taxon>
    </lineage>
</organism>
<dbReference type="InterPro" id="IPR035310">
    <property type="entry name" value="Gal_GalNac_light_su_1"/>
</dbReference>
<reference evidence="2 3" key="1">
    <citation type="submission" date="2012-10" db="EMBL/GenBank/DDBJ databases">
        <authorList>
            <person name="Zafar N."/>
            <person name="Inman J."/>
            <person name="Hall N."/>
            <person name="Lorenzi H."/>
            <person name="Caler E."/>
        </authorList>
    </citation>
    <scope>NUCLEOTIDE SEQUENCE [LARGE SCALE GENOMIC DNA]</scope>
    <source>
        <strain evidence="2 3">IP1</strain>
    </source>
</reference>
<dbReference type="OMA" id="YPYGMEN"/>
<dbReference type="OrthoDB" id="32045at2759"/>
<evidence type="ECO:0000313" key="3">
    <source>
        <dbReference type="Proteomes" id="UP000014680"/>
    </source>
</evidence>
<protein>
    <recommendedName>
        <fullName evidence="4">Galactose-inhibitable lectin 35 kDa subunit</fullName>
    </recommendedName>
</protein>